<comment type="caution">
    <text evidence="3">The sequence shown here is derived from an EMBL/GenBank/DDBJ whole genome shotgun (WGS) entry which is preliminary data.</text>
</comment>
<dbReference type="Proteomes" id="UP000034665">
    <property type="component" value="Unassembled WGS sequence"/>
</dbReference>
<feature type="region of interest" description="Disordered" evidence="1">
    <location>
        <begin position="1"/>
        <end position="30"/>
    </location>
</feature>
<sequence>MSLEELEKKLYGVDRKEESGERPVEAHVPKQEATEVQTGWNAEAASGEIQPKGKAVKMTVIGVVLALLVIGGVSYYYISEFYKTKDLLFEAETVENILIARPFDVTVNVENRSRTRLRDAKIFVTLPDGVISTDTAMNRQTIEESVGDLNAGEMIERTYSVIVVKDEQSTKKMDVNFSYLPENINTRFEREETLEVRVGQPAITLDFTTPQNVFSTENFDIGMRYRNISDIDFRNVQVRLIVPPKVSIKSASVKATTGDATWNVDILKPQEERAIAVKGAFEGANQEFFELKSQVVVMINGQEYIIGEKTANLGIAASPLSLAITANNRTDYVANLGEAITYTLTYRNNTDVGLSDVIIKAKLKGELFDMVSVRSEGGFDSRTNTLTWNTAGIPALKLIGPGVEGSVEFTIQTKKVFPIKRMFDKNYVLQVAGEINSPTVPYNVASDKTVGFADSETKVAGNITIDTKIALASGSAAPQVNKPSKYLVTWTIRNYATDMRDIKINSSLQPGIVWTGVAKGSNGSVPTYNDRTGEIAWAIEKIVATKGVIGAPTEATFQVEITPNITQIGGSIEVTKDGIMTAVDDFTGMSVTRQVKGLLAPGASR</sequence>
<evidence type="ECO:0008006" key="5">
    <source>
        <dbReference type="Google" id="ProtNLM"/>
    </source>
</evidence>
<gene>
    <name evidence="3" type="ORF">UT41_C0002G0092</name>
</gene>
<feature type="transmembrane region" description="Helical" evidence="2">
    <location>
        <begin position="58"/>
        <end position="78"/>
    </location>
</feature>
<dbReference type="AlphaFoldDB" id="A0A0G0NA37"/>
<evidence type="ECO:0000313" key="3">
    <source>
        <dbReference type="EMBL" id="KKR12318.1"/>
    </source>
</evidence>
<evidence type="ECO:0000313" key="4">
    <source>
        <dbReference type="Proteomes" id="UP000034665"/>
    </source>
</evidence>
<dbReference type="EMBL" id="LBWR01000002">
    <property type="protein sequence ID" value="KKR12318.1"/>
    <property type="molecule type" value="Genomic_DNA"/>
</dbReference>
<protein>
    <recommendedName>
        <fullName evidence="5">DUF11 domain-containing protein</fullName>
    </recommendedName>
</protein>
<dbReference type="STRING" id="1619013.UT41_C0002G0092"/>
<accession>A0A0G0NA37</accession>
<evidence type="ECO:0000256" key="1">
    <source>
        <dbReference type="SAM" id="MobiDB-lite"/>
    </source>
</evidence>
<keyword evidence="2" id="KW-0472">Membrane</keyword>
<keyword evidence="2" id="KW-0812">Transmembrane</keyword>
<reference evidence="3 4" key="1">
    <citation type="journal article" date="2015" name="Nature">
        <title>rRNA introns, odd ribosomes, and small enigmatic genomes across a large radiation of phyla.</title>
        <authorList>
            <person name="Brown C.T."/>
            <person name="Hug L.A."/>
            <person name="Thomas B.C."/>
            <person name="Sharon I."/>
            <person name="Castelle C.J."/>
            <person name="Singh A."/>
            <person name="Wilkins M.J."/>
            <person name="Williams K.H."/>
            <person name="Banfield J.F."/>
        </authorList>
    </citation>
    <scope>NUCLEOTIDE SEQUENCE [LARGE SCALE GENOMIC DNA]</scope>
</reference>
<organism evidence="3 4">
    <name type="scientific">Candidatus Wolfebacteria bacterium GW2011_GWC2_39_22</name>
    <dbReference type="NCBI Taxonomy" id="1619013"/>
    <lineage>
        <taxon>Bacteria</taxon>
        <taxon>Candidatus Wolfeibacteriota</taxon>
    </lineage>
</organism>
<keyword evidence="2" id="KW-1133">Transmembrane helix</keyword>
<evidence type="ECO:0000256" key="2">
    <source>
        <dbReference type="SAM" id="Phobius"/>
    </source>
</evidence>
<name>A0A0G0NA37_9BACT</name>
<proteinExistence type="predicted"/>